<dbReference type="GO" id="GO:0003689">
    <property type="term" value="F:DNA clamp loader activity"/>
    <property type="evidence" value="ECO:0007669"/>
    <property type="project" value="EnsemblFungi"/>
</dbReference>
<dbReference type="Pfam" id="PF25812">
    <property type="entry name" value="RAD24_helical"/>
    <property type="match status" value="1"/>
</dbReference>
<evidence type="ECO:0000256" key="8">
    <source>
        <dbReference type="SAM" id="MobiDB-lite"/>
    </source>
</evidence>
<evidence type="ECO:0000256" key="1">
    <source>
        <dbReference type="ARBA" id="ARBA00004123"/>
    </source>
</evidence>
<comment type="similarity">
    <text evidence="2">Belongs to the rad17/RAD24 family.</text>
</comment>
<evidence type="ECO:0000313" key="10">
    <source>
        <dbReference type="EMBL" id="CCF56556.1"/>
    </source>
</evidence>
<dbReference type="GO" id="GO:0000077">
    <property type="term" value="P:DNA damage checkpoint signaling"/>
    <property type="evidence" value="ECO:0007669"/>
    <property type="project" value="EnsemblFungi"/>
</dbReference>
<protein>
    <recommendedName>
        <fullName evidence="9">Checkpoint protein RAD24-like helical bundle domain-containing protein</fullName>
    </recommendedName>
</protein>
<dbReference type="STRING" id="1071382.H2AQA6"/>
<evidence type="ECO:0000256" key="3">
    <source>
        <dbReference type="ARBA" id="ARBA00022741"/>
    </source>
</evidence>
<dbReference type="InterPro" id="IPR004582">
    <property type="entry name" value="Checkpoint_prot_Rad17_Rad24"/>
</dbReference>
<feature type="region of interest" description="Disordered" evidence="8">
    <location>
        <begin position="34"/>
        <end position="62"/>
    </location>
</feature>
<dbReference type="InParanoid" id="H2AQA6"/>
<dbReference type="GO" id="GO:0003682">
    <property type="term" value="F:chromatin binding"/>
    <property type="evidence" value="ECO:0007669"/>
    <property type="project" value="TreeGrafter"/>
</dbReference>
<keyword evidence="4" id="KW-0227">DNA damage</keyword>
<sequence>MTKRGLGKRQRFSYNLTSLNSQINEWNNLRSTSPVLKSSKGPTQNFVVSSREASQTHSSDSDTMIGKGSWYEKICPRCLEDVAIHKRKLDDVRQKLIQMLKDPESCRILLLTGPSGTSKSTLIKQLGRILVPMYKNNNRLYGIYGSNEKDGEGVVVEYCNDLVINELSQVKNFQEFLSQSKYRVGSNLSIILVEDFPNLFHDGTRVAFQQALLEWLYSTEEQLPPLVISLTESEIESSDSTDKNYLNIDTMFTAETLLGREILNHPKLQRIKFNPINNTLLKKTLSKICIQEQNLLKLNDKWTQRTEITKEIASSTGDIRSAISALEFWAMTKSNIGILTRKEPVSFFHAVGKVIHGSHDIEDDNEMLNSLLGSSTSLLSNENFKLGLLENYASFNRGSFDLMTASKIVDTLSESNTLRDFPESTEYLVRKVRYSFASLKSEDHHHGKAAFSREWKVRQSTNRFKLQFEDFFNVSFYKYNATYLFKDVVSDLGYYSPLIRKQQNYKKRSLLHYISTLSSREAEKIVQKNADTFQVDDTIDITERLGGSILLVAQESSMVTEDDTEKENIKSLEFYRKLRDDKLRKLLLLKQREDYQIDSEDEEYKMMMEDSIEDSDEEKKVATNLAEEDDDDSLFEILSQRNLIPKEVPNDESLSDSDLEEL</sequence>
<dbReference type="OrthoDB" id="10265971at2759"/>
<dbReference type="PANTHER" id="PTHR12172:SF0">
    <property type="entry name" value="CELL CYCLE CHECKPOINT PROTEIN RAD17"/>
    <property type="match status" value="1"/>
</dbReference>
<dbReference type="eggNOG" id="KOG1970">
    <property type="taxonomic scope" value="Eukaryota"/>
</dbReference>
<dbReference type="EMBL" id="HE650822">
    <property type="protein sequence ID" value="CCF56556.1"/>
    <property type="molecule type" value="Genomic_DNA"/>
</dbReference>
<evidence type="ECO:0000256" key="5">
    <source>
        <dbReference type="ARBA" id="ARBA00022840"/>
    </source>
</evidence>
<evidence type="ECO:0000256" key="2">
    <source>
        <dbReference type="ARBA" id="ARBA00006168"/>
    </source>
</evidence>
<dbReference type="Pfam" id="PF03215">
    <property type="entry name" value="Rad17"/>
    <property type="match status" value="1"/>
</dbReference>
<dbReference type="KEGG" id="kaf:KAFR_0B02590"/>
<evidence type="ECO:0000259" key="9">
    <source>
        <dbReference type="Pfam" id="PF25812"/>
    </source>
</evidence>
<dbReference type="SUPFAM" id="SSF52540">
    <property type="entry name" value="P-loop containing nucleoside triphosphate hydrolases"/>
    <property type="match status" value="1"/>
</dbReference>
<comment type="subcellular location">
    <subcellularLocation>
        <location evidence="1">Nucleus</location>
    </subcellularLocation>
</comment>
<keyword evidence="3" id="KW-0547">Nucleotide-binding</keyword>
<keyword evidence="6" id="KW-0539">Nucleus</keyword>
<dbReference type="GO" id="GO:0005524">
    <property type="term" value="F:ATP binding"/>
    <property type="evidence" value="ECO:0007669"/>
    <property type="project" value="UniProtKB-KW"/>
</dbReference>
<keyword evidence="11" id="KW-1185">Reference proteome</keyword>
<feature type="domain" description="Checkpoint protein RAD24-like helical bundle" evidence="9">
    <location>
        <begin position="343"/>
        <end position="460"/>
    </location>
</feature>
<evidence type="ECO:0000313" key="11">
    <source>
        <dbReference type="Proteomes" id="UP000005220"/>
    </source>
</evidence>
<dbReference type="AlphaFoldDB" id="H2AQA6"/>
<dbReference type="GO" id="GO:0005634">
    <property type="term" value="C:nucleus"/>
    <property type="evidence" value="ECO:0007669"/>
    <property type="project" value="UniProtKB-SubCell"/>
</dbReference>
<dbReference type="GO" id="GO:0007131">
    <property type="term" value="P:reciprocal meiotic recombination"/>
    <property type="evidence" value="ECO:0007669"/>
    <property type="project" value="EnsemblFungi"/>
</dbReference>
<dbReference type="GeneID" id="13882937"/>
<dbReference type="InterPro" id="IPR027417">
    <property type="entry name" value="P-loop_NTPase"/>
</dbReference>
<dbReference type="GO" id="GO:0006289">
    <property type="term" value="P:nucleotide-excision repair"/>
    <property type="evidence" value="ECO:0007669"/>
    <property type="project" value="EnsemblFungi"/>
</dbReference>
<proteinExistence type="inferred from homology"/>
<dbReference type="Gene3D" id="3.40.50.300">
    <property type="entry name" value="P-loop containing nucleotide triphosphate hydrolases"/>
    <property type="match status" value="1"/>
</dbReference>
<dbReference type="HOGENOM" id="CLU_027373_0_0_1"/>
<name>H2AQA6_KAZAF</name>
<evidence type="ECO:0000256" key="4">
    <source>
        <dbReference type="ARBA" id="ARBA00022763"/>
    </source>
</evidence>
<evidence type="ECO:0000256" key="6">
    <source>
        <dbReference type="ARBA" id="ARBA00023242"/>
    </source>
</evidence>
<keyword evidence="5" id="KW-0067">ATP-binding</keyword>
<dbReference type="FunCoup" id="H2AQA6">
    <property type="interactions" value="228"/>
</dbReference>
<dbReference type="GO" id="GO:0031389">
    <property type="term" value="C:Rad17 RFC-like complex"/>
    <property type="evidence" value="ECO:0007669"/>
    <property type="project" value="EnsemblFungi"/>
</dbReference>
<dbReference type="PANTHER" id="PTHR12172">
    <property type="entry name" value="CELL CYCLE CHECKPOINT PROTEIN RAD17"/>
    <property type="match status" value="1"/>
</dbReference>
<dbReference type="RefSeq" id="XP_003955691.1">
    <property type="nucleotide sequence ID" value="XM_003955642.1"/>
</dbReference>
<gene>
    <name evidence="10" type="primary">KAFR0B02590</name>
    <name evidence="10" type="ORF">KAFR_0B02590</name>
</gene>
<dbReference type="Proteomes" id="UP000005220">
    <property type="component" value="Chromosome 2"/>
</dbReference>
<reference evidence="10 11" key="1">
    <citation type="journal article" date="2011" name="Proc. Natl. Acad. Sci. U.S.A.">
        <title>Evolutionary erosion of yeast sex chromosomes by mating-type switching accidents.</title>
        <authorList>
            <person name="Gordon J.L."/>
            <person name="Armisen D."/>
            <person name="Proux-Wera E."/>
            <person name="Oheigeartaigh S.S."/>
            <person name="Byrne K.P."/>
            <person name="Wolfe K.H."/>
        </authorList>
    </citation>
    <scope>NUCLEOTIDE SEQUENCE [LARGE SCALE GENOMIC DNA]</scope>
    <source>
        <strain evidence="11">ATCC 22294 / BCRC 22015 / CBS 2517 / CECT 1963 / NBRC 1671 / NRRL Y-8276</strain>
    </source>
</reference>
<dbReference type="InterPro" id="IPR057927">
    <property type="entry name" value="RAD24-like_helical"/>
</dbReference>
<accession>H2AQA6</accession>
<organism evidence="10 11">
    <name type="scientific">Kazachstania africana (strain ATCC 22294 / BCRC 22015 / CBS 2517 / CECT 1963 / NBRC 1671 / NRRL Y-8276)</name>
    <name type="common">Yeast</name>
    <name type="synonym">Kluyveromyces africanus</name>
    <dbReference type="NCBI Taxonomy" id="1071382"/>
    <lineage>
        <taxon>Eukaryota</taxon>
        <taxon>Fungi</taxon>
        <taxon>Dikarya</taxon>
        <taxon>Ascomycota</taxon>
        <taxon>Saccharomycotina</taxon>
        <taxon>Saccharomycetes</taxon>
        <taxon>Saccharomycetales</taxon>
        <taxon>Saccharomycetaceae</taxon>
        <taxon>Kazachstania</taxon>
    </lineage>
</organism>
<dbReference type="GO" id="GO:0033314">
    <property type="term" value="P:mitotic DNA replication checkpoint signaling"/>
    <property type="evidence" value="ECO:0007669"/>
    <property type="project" value="TreeGrafter"/>
</dbReference>
<keyword evidence="7" id="KW-0131">Cell cycle</keyword>
<feature type="region of interest" description="Disordered" evidence="8">
    <location>
        <begin position="611"/>
        <end position="632"/>
    </location>
</feature>
<evidence type="ECO:0000256" key="7">
    <source>
        <dbReference type="ARBA" id="ARBA00023306"/>
    </source>
</evidence>